<sequence length="342" mass="39015">MYKKIAIIIIILAVLGVGVLAYQQSHKTTLKIYCAGSLAKPLTDAAKEFENRNPDVKIEIESHGSAEAIRQITDLKKPGDIVAVADYDLIDKRMIPKYATWNIQFARNELVIAYTDKSKYKNEINGENWYQIFQRPDVKYGFSNPNLDPCGYRAVMMIQLANKYYNNDTIFENLIAKHTSITSVANDSGYVVYAPSDLKPDKKVMIRPKEVDLVSALESGQIDYLIIYKSVAMQHKLKYVELPEKLNLKSTKYEKEYKKISLVQYADTKKQVVKLKPIVYGITVVNNSKHKDLAEKFVQFLLSRDGQEVLKRNYQEPIVPAVSTVDISKIPPLLRNFVVPKK</sequence>
<dbReference type="GO" id="GO:1901359">
    <property type="term" value="F:tungstate binding"/>
    <property type="evidence" value="ECO:0007669"/>
    <property type="project" value="InterPro"/>
</dbReference>
<evidence type="ECO:0000313" key="2">
    <source>
        <dbReference type="EMBL" id="ADP77780.1"/>
    </source>
</evidence>
<name>E3GW15_METFV</name>
<dbReference type="PANTHER" id="PTHR30632:SF16">
    <property type="entry name" value="MOLYBDATE_TUNGSTATE-BINDING PROTEIN WTPA"/>
    <property type="match status" value="1"/>
</dbReference>
<dbReference type="OrthoDB" id="7820at2157"/>
<evidence type="ECO:0000256" key="1">
    <source>
        <dbReference type="ARBA" id="ARBA00009438"/>
    </source>
</evidence>
<proteinExistence type="inferred from homology"/>
<protein>
    <submittedName>
        <fullName evidence="2">Extracellular solute-binding protein family 1</fullName>
    </submittedName>
</protein>
<reference evidence="2 3" key="1">
    <citation type="journal article" date="2010" name="Stand. Genomic Sci.">
        <title>Complete genome sequence of Methanothermus fervidus type strain (V24S).</title>
        <authorList>
            <person name="Anderson I."/>
            <person name="Djao O.D."/>
            <person name="Misra M."/>
            <person name="Chertkov O."/>
            <person name="Nolan M."/>
            <person name="Lucas S."/>
            <person name="Lapidus A."/>
            <person name="Del Rio T.G."/>
            <person name="Tice H."/>
            <person name="Cheng J.F."/>
            <person name="Tapia R."/>
            <person name="Han C."/>
            <person name="Goodwin L."/>
            <person name="Pitluck S."/>
            <person name="Liolios K."/>
            <person name="Ivanova N."/>
            <person name="Mavromatis K."/>
            <person name="Mikhailova N."/>
            <person name="Pati A."/>
            <person name="Brambilla E."/>
            <person name="Chen A."/>
            <person name="Palaniappan K."/>
            <person name="Land M."/>
            <person name="Hauser L."/>
            <person name="Chang Y.J."/>
            <person name="Jeffries C.D."/>
            <person name="Sikorski J."/>
            <person name="Spring S."/>
            <person name="Rohde M."/>
            <person name="Eichinger K."/>
            <person name="Huber H."/>
            <person name="Wirth R."/>
            <person name="Goker M."/>
            <person name="Detter J.C."/>
            <person name="Woyke T."/>
            <person name="Bristow J."/>
            <person name="Eisen J.A."/>
            <person name="Markowitz V."/>
            <person name="Hugenholtz P."/>
            <person name="Klenk H.P."/>
            <person name="Kyrpides N.C."/>
        </authorList>
    </citation>
    <scope>NUCLEOTIDE SEQUENCE [LARGE SCALE GENOMIC DNA]</scope>
    <source>
        <strain evidence="3">ATCC 43054 / DSM 2088 / JCM 10308 / V24 S</strain>
    </source>
</reference>
<dbReference type="InterPro" id="IPR050682">
    <property type="entry name" value="ModA/WtpA"/>
</dbReference>
<dbReference type="GO" id="GO:0015689">
    <property type="term" value="P:molybdate ion transport"/>
    <property type="evidence" value="ECO:0007669"/>
    <property type="project" value="TreeGrafter"/>
</dbReference>
<dbReference type="KEGG" id="mfv:Mfer_0984"/>
<evidence type="ECO:0000313" key="3">
    <source>
        <dbReference type="Proteomes" id="UP000002315"/>
    </source>
</evidence>
<gene>
    <name evidence="2" type="ordered locus">Mfer_0984</name>
</gene>
<keyword evidence="3" id="KW-1185">Reference proteome</keyword>
<dbReference type="SUPFAM" id="SSF53850">
    <property type="entry name" value="Periplasmic binding protein-like II"/>
    <property type="match status" value="1"/>
</dbReference>
<dbReference type="AlphaFoldDB" id="E3GW15"/>
<dbReference type="PANTHER" id="PTHR30632">
    <property type="entry name" value="MOLYBDATE-BINDING PERIPLASMIC PROTEIN"/>
    <property type="match status" value="1"/>
</dbReference>
<dbReference type="EMBL" id="CP002278">
    <property type="protein sequence ID" value="ADP77780.1"/>
    <property type="molecule type" value="Genomic_DNA"/>
</dbReference>
<dbReference type="CDD" id="cd13540">
    <property type="entry name" value="PBP2_ModA_WtpA"/>
    <property type="match status" value="1"/>
</dbReference>
<dbReference type="Proteomes" id="UP000002315">
    <property type="component" value="Chromosome"/>
</dbReference>
<comment type="similarity">
    <text evidence="1">Belongs to the bacterial solute-binding protein 1 family. WtpA subfamily.</text>
</comment>
<dbReference type="Pfam" id="PF13531">
    <property type="entry name" value="SBP_bac_11"/>
    <property type="match status" value="1"/>
</dbReference>
<dbReference type="STRING" id="523846.Mfer_0984"/>
<dbReference type="InterPro" id="IPR022498">
    <property type="entry name" value="ABC_trnspt_W-bd_WtpA"/>
</dbReference>
<dbReference type="HOGENOM" id="CLU_055936_0_0_2"/>
<dbReference type="Gene3D" id="3.40.190.10">
    <property type="entry name" value="Periplasmic binding protein-like II"/>
    <property type="match status" value="2"/>
</dbReference>
<dbReference type="NCBIfam" id="NF003196">
    <property type="entry name" value="PRK04168.1"/>
    <property type="match status" value="1"/>
</dbReference>
<dbReference type="GO" id="GO:0030973">
    <property type="term" value="F:molybdate ion binding"/>
    <property type="evidence" value="ECO:0007669"/>
    <property type="project" value="TreeGrafter"/>
</dbReference>
<dbReference type="NCBIfam" id="TIGR03730">
    <property type="entry name" value="tungstate_WtpA"/>
    <property type="match status" value="1"/>
</dbReference>
<organism evidence="2 3">
    <name type="scientific">Methanothermus fervidus (strain ATCC 43054 / DSM 2088 / JCM 10308 / V24 S)</name>
    <dbReference type="NCBI Taxonomy" id="523846"/>
    <lineage>
        <taxon>Archaea</taxon>
        <taxon>Methanobacteriati</taxon>
        <taxon>Methanobacteriota</taxon>
        <taxon>Methanomada group</taxon>
        <taxon>Methanobacteria</taxon>
        <taxon>Methanobacteriales</taxon>
        <taxon>Methanothermaceae</taxon>
        <taxon>Methanothermus</taxon>
    </lineage>
</organism>
<accession>E3GW15</accession>